<dbReference type="Pfam" id="PF00037">
    <property type="entry name" value="Fer4"/>
    <property type="match status" value="1"/>
</dbReference>
<dbReference type="InterPro" id="IPR009051">
    <property type="entry name" value="Helical_ferredxn"/>
</dbReference>
<dbReference type="Gene3D" id="1.10.1060.10">
    <property type="entry name" value="Alpha-helical ferredoxin"/>
    <property type="match status" value="1"/>
</dbReference>
<dbReference type="GO" id="GO:0046872">
    <property type="term" value="F:metal ion binding"/>
    <property type="evidence" value="ECO:0007669"/>
    <property type="project" value="UniProtKB-KW"/>
</dbReference>
<dbReference type="PANTHER" id="PTHR42783">
    <property type="entry name" value="GLUTAMATE SYNTHASE [NADPH] SMALL CHAIN"/>
    <property type="match status" value="1"/>
</dbReference>
<dbReference type="SUPFAM" id="SSF51905">
    <property type="entry name" value="FAD/NAD(P)-binding domain"/>
    <property type="match status" value="1"/>
</dbReference>
<dbReference type="InterPro" id="IPR017900">
    <property type="entry name" value="4Fe4S_Fe_S_CS"/>
</dbReference>
<dbReference type="EMBL" id="OJIN01000242">
    <property type="protein sequence ID" value="SPD76452.1"/>
    <property type="molecule type" value="Genomic_DNA"/>
</dbReference>
<evidence type="ECO:0000313" key="5">
    <source>
        <dbReference type="EMBL" id="SPD76452.1"/>
    </source>
</evidence>
<sequence>MKQPKNRLHKVIVIGATPAGIAATNKLGELGIPVTMVDASADLDQKLAAEQWRLLSGAPFNYAHRSGLLRILRNPLVQCIMPARVTSLKHTHQGFSAKILSRETFIDPSLCTLCGRCAEICPVTTPSGKRPILLESRMAIPGRPVIEKGPEPPCQGNCPLGVNAQGYIALAGSGRFKEALNLVRRDNILPGICGRVCTHPCEEACRRGELDAAVSIRNIKRFLADYELNSDHDSQVTEIEIKNREEKIAVIGSGPAGLAASGDLARLGYKVTVFEKEKEPGGLLRYGIGAYRLPREILDYEIRYIQRLGVEFVLSHPVDLLNDLQGLQDDYDAVILAGGAWADRRLGVPGEDLDGVQGCISFLSSFYRGEINKIKRDVAVIGDGNAAFDLARTLRRLGAEVTIVSWFPEGQIPADPEEVTGAKEEGIIIKDRTQVIAFEGENNRLSLIRCMPTEPGATDFKGIAWPVIVRGGKEFDLKFDLAFVAIGQKGPFDAEDKNCGVSITSDGFIEVDGSLHTSGSKVYAAGDAVTGPSSVVGAMARGRAVACSVHVKLEGVKEEKQIRSRPVGKDFAEIPRDIPSMARPKIPERQPASRLNNFMEVSLGLNNAQVFAETERCLQCGICSECLLCAEACREIGAINHYRNPSEEVIENAGVVVIADPEAAPSIKGEDVIRAYGPKAAKSDIYAMITRGFAAASDVMTLLGGTSQRPKGHGVFSPAPDPELSLDIRIGVFVCRCNDSLGWLPGMDEFVDKLTGMEDVIHVETMSSACVKEGTANILRVIREKGITRVVLASCVCCPLDFICSACTDQRTRLKNALFKASGVSRAMVETCNLRGEALRHMKHAPSMALENFKGLIGRAIQRAKKLIPLPTPSRTYNFATAVIGESEATVESALAIADAGLEVLMFGTPEKPLSEKLNHFNIQCFDGSSVNAISGTLGNFQIYVQTEELSQVLQVGAVIVGERFDDTIKYSPQEGLHGRDVTSVMQKRGVTGIPFLLPGMTSVKGLFLASPPGLNVSERKKGAAAAVLAAAIMPKGPRPSRGYTVVVDELRCRGCGRCITHCPYQAVTFQRNAIGGWFARVDEALCKGCGNCISVCPTNAADSPYRSQTNLEQMLEEVLAQ</sequence>
<dbReference type="AlphaFoldDB" id="A0A445N408"/>
<evidence type="ECO:0000256" key="3">
    <source>
        <dbReference type="ARBA" id="ARBA00023014"/>
    </source>
</evidence>
<dbReference type="Pfam" id="PF12838">
    <property type="entry name" value="Fer4_7"/>
    <property type="match status" value="1"/>
</dbReference>
<proteinExistence type="predicted"/>
<dbReference type="InterPro" id="IPR028261">
    <property type="entry name" value="DPD_II"/>
</dbReference>
<feature type="domain" description="4Fe-4S ferredoxin-type" evidence="4">
    <location>
        <begin position="102"/>
        <end position="131"/>
    </location>
</feature>
<dbReference type="GO" id="GO:0016491">
    <property type="term" value="F:oxidoreductase activity"/>
    <property type="evidence" value="ECO:0007669"/>
    <property type="project" value="InterPro"/>
</dbReference>
<dbReference type="Gene3D" id="3.40.50.720">
    <property type="entry name" value="NAD(P)-binding Rossmann-like Domain"/>
    <property type="match status" value="1"/>
</dbReference>
<evidence type="ECO:0000259" key="4">
    <source>
        <dbReference type="PROSITE" id="PS51379"/>
    </source>
</evidence>
<dbReference type="SUPFAM" id="SSF54862">
    <property type="entry name" value="4Fe-4S ferredoxins"/>
    <property type="match status" value="2"/>
</dbReference>
<feature type="domain" description="4Fe-4S ferredoxin-type" evidence="4">
    <location>
        <begin position="1078"/>
        <end position="1107"/>
    </location>
</feature>
<accession>A0A445N408</accession>
<reference evidence="5" key="1">
    <citation type="submission" date="2018-01" db="EMBL/GenBank/DDBJ databases">
        <authorList>
            <person name="Regsiter A."/>
            <person name="William W."/>
        </authorList>
    </citation>
    <scope>NUCLEOTIDE SEQUENCE</scope>
    <source>
        <strain evidence="5">TRIP AH-1</strain>
    </source>
</reference>
<dbReference type="InterPro" id="IPR017896">
    <property type="entry name" value="4Fe4S_Fe-S-bd"/>
</dbReference>
<dbReference type="PRINTS" id="PR00419">
    <property type="entry name" value="ADXRDTASE"/>
</dbReference>
<dbReference type="SUPFAM" id="SSF46548">
    <property type="entry name" value="alpha-helical ferredoxin"/>
    <property type="match status" value="2"/>
</dbReference>
<dbReference type="PROSITE" id="PS51379">
    <property type="entry name" value="4FE4S_FER_2"/>
    <property type="match status" value="3"/>
</dbReference>
<name>A0A445N408_9BACT</name>
<dbReference type="Pfam" id="PF07992">
    <property type="entry name" value="Pyr_redox_2"/>
    <property type="match status" value="1"/>
</dbReference>
<protein>
    <submittedName>
        <fullName evidence="5">4Fe-4S binding domain protein</fullName>
    </submittedName>
</protein>
<dbReference type="InterPro" id="IPR023753">
    <property type="entry name" value="FAD/NAD-binding_dom"/>
</dbReference>
<organism evidence="5">
    <name type="scientific">uncultured Desulfobacterium sp</name>
    <dbReference type="NCBI Taxonomy" id="201089"/>
    <lineage>
        <taxon>Bacteria</taxon>
        <taxon>Pseudomonadati</taxon>
        <taxon>Thermodesulfobacteriota</taxon>
        <taxon>Desulfobacteria</taxon>
        <taxon>Desulfobacterales</taxon>
        <taxon>Desulfobacteriaceae</taxon>
        <taxon>Desulfobacterium</taxon>
        <taxon>environmental samples</taxon>
    </lineage>
</organism>
<dbReference type="Gene3D" id="3.30.70.20">
    <property type="match status" value="1"/>
</dbReference>
<dbReference type="PANTHER" id="PTHR42783:SF3">
    <property type="entry name" value="GLUTAMATE SYNTHASE [NADPH] SMALL CHAIN-RELATED"/>
    <property type="match status" value="1"/>
</dbReference>
<feature type="domain" description="4Fe-4S ferredoxin-type" evidence="4">
    <location>
        <begin position="1044"/>
        <end position="1073"/>
    </location>
</feature>
<dbReference type="InterPro" id="IPR036188">
    <property type="entry name" value="FAD/NAD-bd_sf"/>
</dbReference>
<dbReference type="GO" id="GO:0051536">
    <property type="term" value="F:iron-sulfur cluster binding"/>
    <property type="evidence" value="ECO:0007669"/>
    <property type="project" value="UniProtKB-KW"/>
</dbReference>
<evidence type="ECO:0000256" key="1">
    <source>
        <dbReference type="ARBA" id="ARBA00022723"/>
    </source>
</evidence>
<dbReference type="Gene3D" id="3.50.50.60">
    <property type="entry name" value="FAD/NAD(P)-binding domain"/>
    <property type="match status" value="3"/>
</dbReference>
<keyword evidence="2" id="KW-0408">Iron</keyword>
<dbReference type="SUPFAM" id="SSF51971">
    <property type="entry name" value="Nucleotide-binding domain"/>
    <property type="match status" value="2"/>
</dbReference>
<dbReference type="Pfam" id="PF14691">
    <property type="entry name" value="Fer4_20"/>
    <property type="match status" value="1"/>
</dbReference>
<keyword evidence="3" id="KW-0411">Iron-sulfur</keyword>
<evidence type="ECO:0000256" key="2">
    <source>
        <dbReference type="ARBA" id="ARBA00023004"/>
    </source>
</evidence>
<dbReference type="PROSITE" id="PS00198">
    <property type="entry name" value="4FE4S_FER_1"/>
    <property type="match status" value="2"/>
</dbReference>
<gene>
    <name evidence="5" type="ORF">PITCH_A950013</name>
</gene>
<keyword evidence="1" id="KW-0479">Metal-binding</keyword>